<sequence length="279" mass="29762">MKGYVDQTTAGAVRADDGTRLAYREKGTGEPILFVPGLGYASWSWEPQLEQLGDRARVIAMDNRGTGTSDAPPGPYTIETMAEDALAVSRVVPGPVHVVGASMGGYIALTLALRHPNVVTSLTLISTTSGGPGCTPVPDATLEAWATSDRVSPQEYARATMPLSFAPGWTTRHPAEFERLLRMRLEHPTSSRAWAAQFAAAAAYLEAGAPEGEVDVPVLIVHGTEDRVVPYANMAHLARRLPSATRLTLPGAGHLCWIEEADRVNQAIEAHVLSSSAKD</sequence>
<dbReference type="InterPro" id="IPR029058">
    <property type="entry name" value="AB_hydrolase_fold"/>
</dbReference>
<feature type="domain" description="AB hydrolase-1" evidence="1">
    <location>
        <begin position="31"/>
        <end position="260"/>
    </location>
</feature>
<organism evidence="2 3">
    <name type="scientific">Nostocoides japonicum T1-X7</name>
    <dbReference type="NCBI Taxonomy" id="1194083"/>
    <lineage>
        <taxon>Bacteria</taxon>
        <taxon>Bacillati</taxon>
        <taxon>Actinomycetota</taxon>
        <taxon>Actinomycetes</taxon>
        <taxon>Micrococcales</taxon>
        <taxon>Intrasporangiaceae</taxon>
        <taxon>Nostocoides</taxon>
    </lineage>
</organism>
<evidence type="ECO:0000313" key="3">
    <source>
        <dbReference type="Proteomes" id="UP000035721"/>
    </source>
</evidence>
<dbReference type="AlphaFoldDB" id="A0A077M4J3"/>
<dbReference type="EMBL" id="CAJB01000334">
    <property type="protein sequence ID" value="CCH79045.1"/>
    <property type="molecule type" value="Genomic_DNA"/>
</dbReference>
<dbReference type="PANTHER" id="PTHR43433">
    <property type="entry name" value="HYDROLASE, ALPHA/BETA FOLD FAMILY PROTEIN"/>
    <property type="match status" value="1"/>
</dbReference>
<dbReference type="InterPro" id="IPR050471">
    <property type="entry name" value="AB_hydrolase"/>
</dbReference>
<proteinExistence type="predicted"/>
<evidence type="ECO:0000259" key="1">
    <source>
        <dbReference type="Pfam" id="PF00561"/>
    </source>
</evidence>
<dbReference type="Gene3D" id="3.40.50.1820">
    <property type="entry name" value="alpha/beta hydrolase"/>
    <property type="match status" value="1"/>
</dbReference>
<dbReference type="GO" id="GO:0047570">
    <property type="term" value="F:3-oxoadipate enol-lactonase activity"/>
    <property type="evidence" value="ECO:0007669"/>
    <property type="project" value="UniProtKB-EC"/>
</dbReference>
<dbReference type="PRINTS" id="PR00111">
    <property type="entry name" value="ABHYDROLASE"/>
</dbReference>
<evidence type="ECO:0000313" key="2">
    <source>
        <dbReference type="EMBL" id="CCH79045.1"/>
    </source>
</evidence>
<dbReference type="Proteomes" id="UP000035721">
    <property type="component" value="Unassembled WGS sequence"/>
</dbReference>
<dbReference type="EC" id="3.1.1.24" evidence="2"/>
<reference evidence="2 3" key="1">
    <citation type="journal article" date="2013" name="ISME J.">
        <title>A metabolic model for members of the genus Tetrasphaera involved in enhanced biological phosphorus removal.</title>
        <authorList>
            <person name="Kristiansen R."/>
            <person name="Nguyen H.T.T."/>
            <person name="Saunders A.M."/>
            <person name="Nielsen J.L."/>
            <person name="Wimmer R."/>
            <person name="Le V.Q."/>
            <person name="McIlroy S.J."/>
            <person name="Petrovski S."/>
            <person name="Seviour R.J."/>
            <person name="Calteau A."/>
            <person name="Nielsen K.L."/>
            <person name="Nielsen P.H."/>
        </authorList>
    </citation>
    <scope>NUCLEOTIDE SEQUENCE [LARGE SCALE GENOMIC DNA]</scope>
    <source>
        <strain evidence="2 3">T1-X7</strain>
    </source>
</reference>
<comment type="caution">
    <text evidence="2">The sequence shown here is derived from an EMBL/GenBank/DDBJ whole genome shotgun (WGS) entry which is preliminary data.</text>
</comment>
<keyword evidence="2" id="KW-0378">Hydrolase</keyword>
<name>A0A077M4J3_9MICO</name>
<keyword evidence="3" id="KW-1185">Reference proteome</keyword>
<dbReference type="STRING" id="1194083.BN12_40015"/>
<accession>A0A077M4J3</accession>
<dbReference type="SUPFAM" id="SSF53474">
    <property type="entry name" value="alpha/beta-Hydrolases"/>
    <property type="match status" value="1"/>
</dbReference>
<dbReference type="InterPro" id="IPR000073">
    <property type="entry name" value="AB_hydrolase_1"/>
</dbReference>
<gene>
    <name evidence="2" type="primary">catD</name>
    <name evidence="2" type="ORF">BN12_40015</name>
</gene>
<protein>
    <submittedName>
        <fullName evidence="2">3-oxoadipate enol-lactone hydrolase</fullName>
        <ecNumber evidence="2">3.1.1.24</ecNumber>
    </submittedName>
</protein>
<dbReference type="PANTHER" id="PTHR43433:SF5">
    <property type="entry name" value="AB HYDROLASE-1 DOMAIN-CONTAINING PROTEIN"/>
    <property type="match status" value="1"/>
</dbReference>
<dbReference type="Pfam" id="PF00561">
    <property type="entry name" value="Abhydrolase_1"/>
    <property type="match status" value="1"/>
</dbReference>